<dbReference type="EMBL" id="PGGC01000022">
    <property type="protein sequence ID" value="PJG60246.1"/>
    <property type="molecule type" value="Genomic_DNA"/>
</dbReference>
<organism evidence="1 2">
    <name type="scientific">Aeromonas cavernicola</name>
    <dbReference type="NCBI Taxonomy" id="1006623"/>
    <lineage>
        <taxon>Bacteria</taxon>
        <taxon>Pseudomonadati</taxon>
        <taxon>Pseudomonadota</taxon>
        <taxon>Gammaproteobacteria</taxon>
        <taxon>Aeromonadales</taxon>
        <taxon>Aeromonadaceae</taxon>
        <taxon>Aeromonas</taxon>
    </lineage>
</organism>
<accession>A0A2H9U877</accession>
<reference evidence="1 2" key="1">
    <citation type="submission" date="2017-11" db="EMBL/GenBank/DDBJ databases">
        <title>Draft genome sequence of environmental isolate Aeromonas cavernicola sp. nov. MDC 2508.</title>
        <authorList>
            <person name="Colston S.M."/>
            <person name="Navarro A."/>
            <person name="Martinez-Murcia A.J."/>
            <person name="Graf J."/>
        </authorList>
    </citation>
    <scope>NUCLEOTIDE SEQUENCE [LARGE SCALE GENOMIC DNA]</scope>
    <source>
        <strain evidence="1 2">MDC 2508</strain>
    </source>
</reference>
<sequence length="320" mass="37124">MNSYLKPPLLLDDQLALLAERGLLIPDRASARHYLANISYFRLSAYTRPFYLPGQVEHQFIGGTRFEQVLDLYLFDRELRLLLLDAIERLEVALRARVTEVLATHYQDPFCYLDSALFASRYNHDWLRAELSKKAAGHKMEHFMVHYRQRYPAAPPEPPIWMAMELLTFAQISSFFAHLRSPGVQKAICEHFGWPHTVLTSWFRSLSDLRNWCAHHSRVWNRELGTAPLWPKKGSERLAEVPERLALNAGQSLNSRKRLYFLVVIIESLLLRVSPDSQWSQRLAALLAKYPHISLAHMGMPVSWQQDPFWQQVLPQGAPQ</sequence>
<comment type="caution">
    <text evidence="1">The sequence shown here is derived from an EMBL/GenBank/DDBJ whole genome shotgun (WGS) entry which is preliminary data.</text>
</comment>
<protein>
    <recommendedName>
        <fullName evidence="3">DNA-binding protein</fullName>
    </recommendedName>
</protein>
<proteinExistence type="predicted"/>
<dbReference type="Pfam" id="PF07751">
    <property type="entry name" value="Abi_2"/>
    <property type="match status" value="1"/>
</dbReference>
<dbReference type="Proteomes" id="UP000235861">
    <property type="component" value="Unassembled WGS sequence"/>
</dbReference>
<evidence type="ECO:0008006" key="3">
    <source>
        <dbReference type="Google" id="ProtNLM"/>
    </source>
</evidence>
<keyword evidence="2" id="KW-1185">Reference proteome</keyword>
<evidence type="ECO:0000313" key="1">
    <source>
        <dbReference type="EMBL" id="PJG60246.1"/>
    </source>
</evidence>
<evidence type="ECO:0000313" key="2">
    <source>
        <dbReference type="Proteomes" id="UP000235861"/>
    </source>
</evidence>
<dbReference type="AlphaFoldDB" id="A0A2H9U877"/>
<name>A0A2H9U877_9GAMM</name>
<dbReference type="InterPro" id="IPR011664">
    <property type="entry name" value="Abi_system_AbiD/AbiF-like"/>
</dbReference>
<dbReference type="OrthoDB" id="5363652at2"/>
<gene>
    <name evidence="1" type="ORF">CUC53_03055</name>
</gene>